<evidence type="ECO:0000256" key="17">
    <source>
        <dbReference type="ARBA" id="ARBA00047899"/>
    </source>
</evidence>
<evidence type="ECO:0000256" key="15">
    <source>
        <dbReference type="ARBA" id="ARBA00023170"/>
    </source>
</evidence>
<dbReference type="Pfam" id="PF07714">
    <property type="entry name" value="PK_Tyr_Ser-Thr"/>
    <property type="match status" value="1"/>
</dbReference>
<gene>
    <name evidence="22" type="ORF">SLEP1_g45145</name>
</gene>
<dbReference type="InterPro" id="IPR000719">
    <property type="entry name" value="Prot_kinase_dom"/>
</dbReference>
<dbReference type="InterPro" id="IPR051824">
    <property type="entry name" value="LRR_Rcpt-Like_S/T_Kinase"/>
</dbReference>
<comment type="subcellular location">
    <subcellularLocation>
        <location evidence="1">Membrane</location>
        <topology evidence="1">Single-pass type I membrane protein</topology>
    </subcellularLocation>
</comment>
<evidence type="ECO:0000256" key="10">
    <source>
        <dbReference type="ARBA" id="ARBA00022741"/>
    </source>
</evidence>
<evidence type="ECO:0000256" key="6">
    <source>
        <dbReference type="ARBA" id="ARBA00022679"/>
    </source>
</evidence>
<evidence type="ECO:0000256" key="13">
    <source>
        <dbReference type="ARBA" id="ARBA00022989"/>
    </source>
</evidence>
<dbReference type="PROSITE" id="PS00108">
    <property type="entry name" value="PROTEIN_KINASE_ST"/>
    <property type="match status" value="1"/>
</dbReference>
<dbReference type="Gene3D" id="3.80.10.10">
    <property type="entry name" value="Ribonuclease Inhibitor"/>
    <property type="match status" value="2"/>
</dbReference>
<comment type="catalytic activity">
    <reaction evidence="18">
        <text>L-seryl-[protein] + ATP = O-phospho-L-seryl-[protein] + ADP + H(+)</text>
        <dbReference type="Rhea" id="RHEA:17989"/>
        <dbReference type="Rhea" id="RHEA-COMP:9863"/>
        <dbReference type="Rhea" id="RHEA-COMP:11604"/>
        <dbReference type="ChEBI" id="CHEBI:15378"/>
        <dbReference type="ChEBI" id="CHEBI:29999"/>
        <dbReference type="ChEBI" id="CHEBI:30616"/>
        <dbReference type="ChEBI" id="CHEBI:83421"/>
        <dbReference type="ChEBI" id="CHEBI:456216"/>
        <dbReference type="EC" id="2.7.11.1"/>
    </reaction>
</comment>
<dbReference type="InterPro" id="IPR032675">
    <property type="entry name" value="LRR_dom_sf"/>
</dbReference>
<name>A0AAV5LKL8_9ROSI</name>
<dbReference type="EC" id="2.7.11.1" evidence="2"/>
<dbReference type="Gene3D" id="2.60.120.430">
    <property type="entry name" value="Galactose-binding lectin"/>
    <property type="match status" value="1"/>
</dbReference>
<comment type="caution">
    <text evidence="22">The sequence shown here is derived from an EMBL/GenBank/DDBJ whole genome shotgun (WGS) entry which is preliminary data.</text>
</comment>
<evidence type="ECO:0000256" key="4">
    <source>
        <dbReference type="ARBA" id="ARBA00022553"/>
    </source>
</evidence>
<keyword evidence="10" id="KW-0547">Nucleotide-binding</keyword>
<keyword evidence="8 20" id="KW-0732">Signal</keyword>
<keyword evidence="23" id="KW-1185">Reference proteome</keyword>
<dbReference type="AlphaFoldDB" id="A0AAV5LKL8"/>
<dbReference type="Pfam" id="PF11721">
    <property type="entry name" value="Malectin"/>
    <property type="match status" value="1"/>
</dbReference>
<evidence type="ECO:0000256" key="20">
    <source>
        <dbReference type="SAM" id="SignalP"/>
    </source>
</evidence>
<keyword evidence="12" id="KW-0067">ATP-binding</keyword>
<accession>A0AAV5LKL8</accession>
<keyword evidence="9" id="KW-0677">Repeat</keyword>
<dbReference type="Proteomes" id="UP001054252">
    <property type="component" value="Unassembled WGS sequence"/>
</dbReference>
<evidence type="ECO:0000256" key="1">
    <source>
        <dbReference type="ARBA" id="ARBA00004479"/>
    </source>
</evidence>
<dbReference type="InterPro" id="IPR001611">
    <property type="entry name" value="Leu-rich_rpt"/>
</dbReference>
<comment type="catalytic activity">
    <reaction evidence="17">
        <text>L-threonyl-[protein] + ATP = O-phospho-L-threonyl-[protein] + ADP + H(+)</text>
        <dbReference type="Rhea" id="RHEA:46608"/>
        <dbReference type="Rhea" id="RHEA-COMP:11060"/>
        <dbReference type="Rhea" id="RHEA-COMP:11605"/>
        <dbReference type="ChEBI" id="CHEBI:15378"/>
        <dbReference type="ChEBI" id="CHEBI:30013"/>
        <dbReference type="ChEBI" id="CHEBI:30616"/>
        <dbReference type="ChEBI" id="CHEBI:61977"/>
        <dbReference type="ChEBI" id="CHEBI:456216"/>
        <dbReference type="EC" id="2.7.11.1"/>
    </reaction>
</comment>
<keyword evidence="5" id="KW-0433">Leucine-rich repeat</keyword>
<keyword evidence="6" id="KW-0808">Transferase</keyword>
<organism evidence="22 23">
    <name type="scientific">Rubroshorea leprosula</name>
    <dbReference type="NCBI Taxonomy" id="152421"/>
    <lineage>
        <taxon>Eukaryota</taxon>
        <taxon>Viridiplantae</taxon>
        <taxon>Streptophyta</taxon>
        <taxon>Embryophyta</taxon>
        <taxon>Tracheophyta</taxon>
        <taxon>Spermatophyta</taxon>
        <taxon>Magnoliopsida</taxon>
        <taxon>eudicotyledons</taxon>
        <taxon>Gunneridae</taxon>
        <taxon>Pentapetalae</taxon>
        <taxon>rosids</taxon>
        <taxon>malvids</taxon>
        <taxon>Malvales</taxon>
        <taxon>Dipterocarpaceae</taxon>
        <taxon>Rubroshorea</taxon>
    </lineage>
</organism>
<feature type="signal peptide" evidence="20">
    <location>
        <begin position="1"/>
        <end position="26"/>
    </location>
</feature>
<evidence type="ECO:0000256" key="16">
    <source>
        <dbReference type="ARBA" id="ARBA00023180"/>
    </source>
</evidence>
<evidence type="ECO:0000313" key="23">
    <source>
        <dbReference type="Proteomes" id="UP001054252"/>
    </source>
</evidence>
<keyword evidence="11" id="KW-0418">Kinase</keyword>
<dbReference type="Gene3D" id="3.30.200.20">
    <property type="entry name" value="Phosphorylase Kinase, domain 1"/>
    <property type="match status" value="1"/>
</dbReference>
<evidence type="ECO:0000256" key="3">
    <source>
        <dbReference type="ARBA" id="ARBA00022527"/>
    </source>
</evidence>
<keyword evidence="13 19" id="KW-1133">Transmembrane helix</keyword>
<dbReference type="SUPFAM" id="SSF56112">
    <property type="entry name" value="Protein kinase-like (PK-like)"/>
    <property type="match status" value="1"/>
</dbReference>
<feature type="chain" id="PRO_5043473041" description="non-specific serine/threonine protein kinase" evidence="20">
    <location>
        <begin position="27"/>
        <end position="1014"/>
    </location>
</feature>
<dbReference type="CDD" id="cd14066">
    <property type="entry name" value="STKc_IRAK"/>
    <property type="match status" value="1"/>
</dbReference>
<dbReference type="PANTHER" id="PTHR48006:SF81">
    <property type="entry name" value="PROTEIN KINASE DOMAIN-CONTAINING PROTEIN"/>
    <property type="match status" value="1"/>
</dbReference>
<keyword evidence="3" id="KW-0723">Serine/threonine-protein kinase</keyword>
<dbReference type="PROSITE" id="PS50011">
    <property type="entry name" value="PROTEIN_KINASE_DOM"/>
    <property type="match status" value="1"/>
</dbReference>
<evidence type="ECO:0000256" key="2">
    <source>
        <dbReference type="ARBA" id="ARBA00012513"/>
    </source>
</evidence>
<evidence type="ECO:0000256" key="8">
    <source>
        <dbReference type="ARBA" id="ARBA00022729"/>
    </source>
</evidence>
<keyword evidence="14 19" id="KW-0472">Membrane</keyword>
<reference evidence="22 23" key="1">
    <citation type="journal article" date="2021" name="Commun. Biol.">
        <title>The genome of Shorea leprosula (Dipterocarpaceae) highlights the ecological relevance of drought in aseasonal tropical rainforests.</title>
        <authorList>
            <person name="Ng K.K.S."/>
            <person name="Kobayashi M.J."/>
            <person name="Fawcett J.A."/>
            <person name="Hatakeyama M."/>
            <person name="Paape T."/>
            <person name="Ng C.H."/>
            <person name="Ang C.C."/>
            <person name="Tnah L.H."/>
            <person name="Lee C.T."/>
            <person name="Nishiyama T."/>
            <person name="Sese J."/>
            <person name="O'Brien M.J."/>
            <person name="Copetti D."/>
            <person name="Mohd Noor M.I."/>
            <person name="Ong R.C."/>
            <person name="Putra M."/>
            <person name="Sireger I.Z."/>
            <person name="Indrioko S."/>
            <person name="Kosugi Y."/>
            <person name="Izuno A."/>
            <person name="Isagi Y."/>
            <person name="Lee S.L."/>
            <person name="Shimizu K.K."/>
        </authorList>
    </citation>
    <scope>NUCLEOTIDE SEQUENCE [LARGE SCALE GENOMIC DNA]</scope>
    <source>
        <strain evidence="22">214</strain>
    </source>
</reference>
<feature type="domain" description="Protein kinase" evidence="21">
    <location>
        <begin position="672"/>
        <end position="949"/>
    </location>
</feature>
<dbReference type="FunFam" id="1.10.510.10:FF:000044">
    <property type="entry name" value="Putative LRR receptor-like serine/threonine-protein kinase"/>
    <property type="match status" value="1"/>
</dbReference>
<protein>
    <recommendedName>
        <fullName evidence="2">non-specific serine/threonine protein kinase</fullName>
        <ecNumber evidence="2">2.7.11.1</ecNumber>
    </recommendedName>
</protein>
<dbReference type="FunFam" id="3.80.10.10:FF:000452">
    <property type="entry name" value="Probable LRR receptor-like serine/threonine-protein kinase RFK1"/>
    <property type="match status" value="1"/>
</dbReference>
<keyword evidence="7 19" id="KW-0812">Transmembrane</keyword>
<evidence type="ECO:0000256" key="14">
    <source>
        <dbReference type="ARBA" id="ARBA00023136"/>
    </source>
</evidence>
<feature type="transmembrane region" description="Helical" evidence="19">
    <location>
        <begin position="611"/>
        <end position="636"/>
    </location>
</feature>
<dbReference type="FunFam" id="3.30.200.20:FF:000217">
    <property type="entry name" value="probable LRR receptor-like serine/threonine-protein kinase At1g53430"/>
    <property type="match status" value="1"/>
</dbReference>
<dbReference type="PANTHER" id="PTHR48006">
    <property type="entry name" value="LEUCINE-RICH REPEAT-CONTAINING PROTEIN DDB_G0281931-RELATED"/>
    <property type="match status" value="1"/>
</dbReference>
<dbReference type="InterPro" id="IPR001245">
    <property type="entry name" value="Ser-Thr/Tyr_kinase_cat_dom"/>
</dbReference>
<dbReference type="InterPro" id="IPR008271">
    <property type="entry name" value="Ser/Thr_kinase_AS"/>
</dbReference>
<dbReference type="FunFam" id="2.60.120.430:FF:000004">
    <property type="entry name" value="Putative leucine-rich repeat receptor-like serine/threonine-protein kinase"/>
    <property type="match status" value="1"/>
</dbReference>
<keyword evidence="15" id="KW-0675">Receptor</keyword>
<keyword evidence="4" id="KW-0597">Phosphoprotein</keyword>
<dbReference type="InterPro" id="IPR011009">
    <property type="entry name" value="Kinase-like_dom_sf"/>
</dbReference>
<evidence type="ECO:0000256" key="9">
    <source>
        <dbReference type="ARBA" id="ARBA00022737"/>
    </source>
</evidence>
<proteinExistence type="predicted"/>
<evidence type="ECO:0000256" key="12">
    <source>
        <dbReference type="ARBA" id="ARBA00022840"/>
    </source>
</evidence>
<dbReference type="GO" id="GO:0005524">
    <property type="term" value="F:ATP binding"/>
    <property type="evidence" value="ECO:0007669"/>
    <property type="project" value="UniProtKB-KW"/>
</dbReference>
<dbReference type="InterPro" id="IPR021720">
    <property type="entry name" value="Malectin_dom"/>
</dbReference>
<evidence type="ECO:0000256" key="18">
    <source>
        <dbReference type="ARBA" id="ARBA00048679"/>
    </source>
</evidence>
<evidence type="ECO:0000313" key="22">
    <source>
        <dbReference type="EMBL" id="GKV37077.1"/>
    </source>
</evidence>
<dbReference type="SMART" id="SM00220">
    <property type="entry name" value="S_TKc"/>
    <property type="match status" value="1"/>
</dbReference>
<evidence type="ECO:0000256" key="5">
    <source>
        <dbReference type="ARBA" id="ARBA00022614"/>
    </source>
</evidence>
<dbReference type="EMBL" id="BPVZ01000120">
    <property type="protein sequence ID" value="GKV37077.1"/>
    <property type="molecule type" value="Genomic_DNA"/>
</dbReference>
<dbReference type="GO" id="GO:0004674">
    <property type="term" value="F:protein serine/threonine kinase activity"/>
    <property type="evidence" value="ECO:0007669"/>
    <property type="project" value="UniProtKB-KW"/>
</dbReference>
<dbReference type="Gene3D" id="1.10.510.10">
    <property type="entry name" value="Transferase(Phosphotransferase) domain 1"/>
    <property type="match status" value="1"/>
</dbReference>
<evidence type="ECO:0000256" key="7">
    <source>
        <dbReference type="ARBA" id="ARBA00022692"/>
    </source>
</evidence>
<sequence length="1014" mass="111897">MPAAMLFPRLLLASFMAFFLAKFAFAATLPDIELKALRDIAKTLGKTDWNFSVDPCSGESGWFSPPIPKDRFENSVNCSSGSTPHVVRIVLKKQNLPGTLPPGLVRLPYLQNIDLSLNYLSGSIPAEWGSMQLVNISLVGNHLTGLIPKEIGNISTLRYFTVEFNQLSGPLPRELGDLTHIENLHLSSNNFTGELPTTFAWLTSMQHFRISDNQFTGKIPSFIQNWTNLTTLVIQASGLMGPIPNISALARLDDLRISDLNGTDQAFPTLTGAAMTTLILRSCNIIGDLPNYLWQMTISTVLDLSFNKLTGSIPNASNLASTTYIFLTGNLLTGYIPSWMPERGKNIDLSYNNFTVEATSSCKQQSSKQQNLNLFASFSETNLSGIVSCLRGSKCQEKKNNLYINCGGGEVTVNGNTTYEEDANLVGPSTLFVSSGDWALSNTGRFLDAGQNERRFTSTNQSELFMKDYQLYMDARLSAISLTYYAFCMGDGNYTVNLHFAEIMFSDDKTYSNLGRRIFNIYIQGKLVQKDFNIVDEAGGVGRAIIKEFPAVVTNGTLEIRLYWAGKGTTTIPVGGVYGPLISAISVNSNFTPLETGNIAPRLEKGDNTNVFIGMVIGILVGVAFAILLIMGVLWWKCCLRQKNTLEQDLKGLNLQTVSFSLRQIKAATNNFDLANKIGEGGFGPVYKGHLTDGKVIAVKQLSATSKQGNREFVNEIGLISGLQHPHLVKLYGCCIDGNQLLLIYEYMENNSLARALFGPEECQLKLDWPIRQKICIGIAKGLAYLHEESRLKIVHRDIKATNVLLDKDLNPKISDFGLAKLDEEDNTHISTRIAGTMGYMAPEYATRGYLTDKADVYSFGIVALEIVSGRSNKISRTKENSFYLIDWALLLKEKGNLLELVDPRLESNYNKKEVMRMINVALLCTNPSPAGRPIMSSIVSMLEGKTVVDELSLDPGTSIDSLKKFDQTLEVEDTQESLTQSKSIERLPLTSSSSSAADLYSVNLSSNYWQNKD</sequence>
<evidence type="ECO:0000256" key="19">
    <source>
        <dbReference type="SAM" id="Phobius"/>
    </source>
</evidence>
<dbReference type="GO" id="GO:0016020">
    <property type="term" value="C:membrane"/>
    <property type="evidence" value="ECO:0007669"/>
    <property type="project" value="UniProtKB-SubCell"/>
</dbReference>
<keyword evidence="16" id="KW-0325">Glycoprotein</keyword>
<evidence type="ECO:0000259" key="21">
    <source>
        <dbReference type="PROSITE" id="PS50011"/>
    </source>
</evidence>
<evidence type="ECO:0000256" key="11">
    <source>
        <dbReference type="ARBA" id="ARBA00022777"/>
    </source>
</evidence>
<dbReference type="SUPFAM" id="SSF52058">
    <property type="entry name" value="L domain-like"/>
    <property type="match status" value="1"/>
</dbReference>
<dbReference type="Pfam" id="PF00560">
    <property type="entry name" value="LRR_1"/>
    <property type="match status" value="2"/>
</dbReference>